<sequence>MSAPEGDVPAARLTEALDHLLRTPPFVRSPKLARFLRFVVEEELAGRGLTIKAYTIATQALGRGSDFDPSLDPSVRVEAGRLRRALEEAYARHGDGIVVRISVPVGGYRPAFERLDAAPEPIPPPPAAPLAAREAPVPPPVPSPSETPPQLVIGLSPRGQTAIIALLAGILVVLCLELAATLVLHMAAGTEARPRDVAERVR</sequence>
<dbReference type="EMBL" id="BPQH01000005">
    <property type="protein sequence ID" value="GJD49123.1"/>
    <property type="molecule type" value="Genomic_DNA"/>
</dbReference>
<comment type="caution">
    <text evidence="3">The sequence shown here is derived from an EMBL/GenBank/DDBJ whole genome shotgun (WGS) entry which is preliminary data.</text>
</comment>
<proteinExistence type="predicted"/>
<feature type="transmembrane region" description="Helical" evidence="2">
    <location>
        <begin position="162"/>
        <end position="185"/>
    </location>
</feature>
<keyword evidence="2" id="KW-0472">Membrane</keyword>
<evidence type="ECO:0000256" key="1">
    <source>
        <dbReference type="SAM" id="MobiDB-lite"/>
    </source>
</evidence>
<gene>
    <name evidence="3" type="ORF">OPKNFCMD_1853</name>
</gene>
<feature type="region of interest" description="Disordered" evidence="1">
    <location>
        <begin position="119"/>
        <end position="147"/>
    </location>
</feature>
<evidence type="ECO:0000256" key="2">
    <source>
        <dbReference type="SAM" id="Phobius"/>
    </source>
</evidence>
<dbReference type="Proteomes" id="UP001055167">
    <property type="component" value="Unassembled WGS sequence"/>
</dbReference>
<keyword evidence="2" id="KW-0812">Transmembrane</keyword>
<accession>A0ABQ4QUV8</accession>
<name>A0ABQ4QUV8_9HYPH</name>
<protein>
    <submittedName>
        <fullName evidence="3">Uncharacterized protein</fullName>
    </submittedName>
</protein>
<reference evidence="3" key="2">
    <citation type="submission" date="2021-08" db="EMBL/GenBank/DDBJ databases">
        <authorList>
            <person name="Tani A."/>
            <person name="Ola A."/>
            <person name="Ogura Y."/>
            <person name="Katsura K."/>
            <person name="Hayashi T."/>
        </authorList>
    </citation>
    <scope>NUCLEOTIDE SEQUENCE</scope>
    <source>
        <strain evidence="3">KCTC 52305</strain>
    </source>
</reference>
<organism evidence="3 4">
    <name type="scientific">Methylobacterium crusticola</name>
    <dbReference type="NCBI Taxonomy" id="1697972"/>
    <lineage>
        <taxon>Bacteria</taxon>
        <taxon>Pseudomonadati</taxon>
        <taxon>Pseudomonadota</taxon>
        <taxon>Alphaproteobacteria</taxon>
        <taxon>Hyphomicrobiales</taxon>
        <taxon>Methylobacteriaceae</taxon>
        <taxon>Methylobacterium</taxon>
    </lineage>
</organism>
<evidence type="ECO:0000313" key="3">
    <source>
        <dbReference type="EMBL" id="GJD49123.1"/>
    </source>
</evidence>
<feature type="compositionally biased region" description="Pro residues" evidence="1">
    <location>
        <begin position="136"/>
        <end position="147"/>
    </location>
</feature>
<evidence type="ECO:0000313" key="4">
    <source>
        <dbReference type="Proteomes" id="UP001055167"/>
    </source>
</evidence>
<keyword evidence="2" id="KW-1133">Transmembrane helix</keyword>
<keyword evidence="4" id="KW-1185">Reference proteome</keyword>
<reference evidence="3" key="1">
    <citation type="journal article" date="2021" name="Front. Microbiol.">
        <title>Comprehensive Comparative Genomics and Phenotyping of Methylobacterium Species.</title>
        <authorList>
            <person name="Alessa O."/>
            <person name="Ogura Y."/>
            <person name="Fujitani Y."/>
            <person name="Takami H."/>
            <person name="Hayashi T."/>
            <person name="Sahin N."/>
            <person name="Tani A."/>
        </authorList>
    </citation>
    <scope>NUCLEOTIDE SEQUENCE</scope>
    <source>
        <strain evidence="3">KCTC 52305</strain>
    </source>
</reference>
<dbReference type="RefSeq" id="WP_128564495.1">
    <property type="nucleotide sequence ID" value="NZ_BPQH01000005.1"/>
</dbReference>